<dbReference type="Proteomes" id="UP000712600">
    <property type="component" value="Unassembled WGS sequence"/>
</dbReference>
<name>A0A8S9Q0Y9_BRACR</name>
<accession>A0A8S9Q0Y9</accession>
<organism evidence="2 3">
    <name type="scientific">Brassica cretica</name>
    <name type="common">Mustard</name>
    <dbReference type="NCBI Taxonomy" id="69181"/>
    <lineage>
        <taxon>Eukaryota</taxon>
        <taxon>Viridiplantae</taxon>
        <taxon>Streptophyta</taxon>
        <taxon>Embryophyta</taxon>
        <taxon>Tracheophyta</taxon>
        <taxon>Spermatophyta</taxon>
        <taxon>Magnoliopsida</taxon>
        <taxon>eudicotyledons</taxon>
        <taxon>Gunneridae</taxon>
        <taxon>Pentapetalae</taxon>
        <taxon>rosids</taxon>
        <taxon>malvids</taxon>
        <taxon>Brassicales</taxon>
        <taxon>Brassicaceae</taxon>
        <taxon>Brassiceae</taxon>
        <taxon>Brassica</taxon>
    </lineage>
</organism>
<comment type="caution">
    <text evidence="2">The sequence shown here is derived from an EMBL/GenBank/DDBJ whole genome shotgun (WGS) entry which is preliminary data.</text>
</comment>
<evidence type="ECO:0000256" key="1">
    <source>
        <dbReference type="SAM" id="MobiDB-lite"/>
    </source>
</evidence>
<evidence type="ECO:0000313" key="3">
    <source>
        <dbReference type="Proteomes" id="UP000712600"/>
    </source>
</evidence>
<proteinExistence type="predicted"/>
<sequence>MQATESRESDPTQNQRNPRNPPSESPNPHGANRPGDFPEQNLRSDPRSLRFNPVTYSEPQRQPLRLCPHSQEPLLGDDLSPRSFSPWEMTMDKQKTGLAIHICYESS</sequence>
<feature type="compositionally biased region" description="Basic and acidic residues" evidence="1">
    <location>
        <begin position="1"/>
        <end position="10"/>
    </location>
</feature>
<feature type="region of interest" description="Disordered" evidence="1">
    <location>
        <begin position="1"/>
        <end position="81"/>
    </location>
</feature>
<gene>
    <name evidence="2" type="ORF">F2Q69_00048710</name>
</gene>
<dbReference type="EMBL" id="QGKX02001347">
    <property type="protein sequence ID" value="KAF3524346.1"/>
    <property type="molecule type" value="Genomic_DNA"/>
</dbReference>
<protein>
    <submittedName>
        <fullName evidence="2">Uncharacterized protein</fullName>
    </submittedName>
</protein>
<reference evidence="2" key="1">
    <citation type="submission" date="2019-12" db="EMBL/GenBank/DDBJ databases">
        <title>Genome sequencing and annotation of Brassica cretica.</title>
        <authorList>
            <person name="Studholme D.J."/>
            <person name="Sarris P."/>
        </authorList>
    </citation>
    <scope>NUCLEOTIDE SEQUENCE</scope>
    <source>
        <strain evidence="2">PFS-109/04</strain>
        <tissue evidence="2">Leaf</tissue>
    </source>
</reference>
<dbReference type="AlphaFoldDB" id="A0A8S9Q0Y9"/>
<evidence type="ECO:0000313" key="2">
    <source>
        <dbReference type="EMBL" id="KAF3524346.1"/>
    </source>
</evidence>